<protein>
    <recommendedName>
        <fullName evidence="6">Fatty acid hydroxylase domain-containing protein</fullName>
    </recommendedName>
</protein>
<comment type="subcellular location">
    <subcellularLocation>
        <location evidence="1">Membrane</location>
    </subcellularLocation>
</comment>
<evidence type="ECO:0000256" key="3">
    <source>
        <dbReference type="ARBA" id="ARBA00022989"/>
    </source>
</evidence>
<evidence type="ECO:0000259" key="6">
    <source>
        <dbReference type="Pfam" id="PF04116"/>
    </source>
</evidence>
<dbReference type="InterPro" id="IPR006694">
    <property type="entry name" value="Fatty_acid_hydroxylase"/>
</dbReference>
<dbReference type="PANTHER" id="PTHR11863">
    <property type="entry name" value="STEROL DESATURASE"/>
    <property type="match status" value="1"/>
</dbReference>
<evidence type="ECO:0000256" key="1">
    <source>
        <dbReference type="ARBA" id="ARBA00004370"/>
    </source>
</evidence>
<dbReference type="GO" id="GO:0005506">
    <property type="term" value="F:iron ion binding"/>
    <property type="evidence" value="ECO:0007669"/>
    <property type="project" value="InterPro"/>
</dbReference>
<dbReference type="AlphaFoldDB" id="A0A6C0JYV9"/>
<sequence>MFLFLFHVLCYDVWFYAIHVVLHNKHFYIIHKIHHEKPYNQLRYTDTNVGHYIENIVEPLGIFIPFFVIKCSLSAFLCAVIFTHIRGHMRHDNRSSWLVGNHHILHHKYRRYNYGEYWIDTLCGTKYPNEEEYIYGCIYL</sequence>
<dbReference type="InterPro" id="IPR050307">
    <property type="entry name" value="Sterol_Desaturase_Related"/>
</dbReference>
<dbReference type="GO" id="GO:0016020">
    <property type="term" value="C:membrane"/>
    <property type="evidence" value="ECO:0007669"/>
    <property type="project" value="UniProtKB-SubCell"/>
</dbReference>
<dbReference type="GO" id="GO:0016491">
    <property type="term" value="F:oxidoreductase activity"/>
    <property type="evidence" value="ECO:0007669"/>
    <property type="project" value="InterPro"/>
</dbReference>
<keyword evidence="2 5" id="KW-0812">Transmembrane</keyword>
<dbReference type="Pfam" id="PF04116">
    <property type="entry name" value="FA_hydroxylase"/>
    <property type="match status" value="1"/>
</dbReference>
<dbReference type="GO" id="GO:0008610">
    <property type="term" value="P:lipid biosynthetic process"/>
    <property type="evidence" value="ECO:0007669"/>
    <property type="project" value="InterPro"/>
</dbReference>
<keyword evidence="4 5" id="KW-0472">Membrane</keyword>
<evidence type="ECO:0000256" key="5">
    <source>
        <dbReference type="SAM" id="Phobius"/>
    </source>
</evidence>
<name>A0A6C0JYV9_9ZZZZ</name>
<keyword evidence="3 5" id="KW-1133">Transmembrane helix</keyword>
<feature type="transmembrane region" description="Helical" evidence="5">
    <location>
        <begin position="62"/>
        <end position="85"/>
    </location>
</feature>
<evidence type="ECO:0000313" key="7">
    <source>
        <dbReference type="EMBL" id="QHU10006.1"/>
    </source>
</evidence>
<feature type="domain" description="Fatty acid hydroxylase" evidence="6">
    <location>
        <begin position="4"/>
        <end position="125"/>
    </location>
</feature>
<accession>A0A6C0JYV9</accession>
<organism evidence="7">
    <name type="scientific">viral metagenome</name>
    <dbReference type="NCBI Taxonomy" id="1070528"/>
    <lineage>
        <taxon>unclassified sequences</taxon>
        <taxon>metagenomes</taxon>
        <taxon>organismal metagenomes</taxon>
    </lineage>
</organism>
<dbReference type="EMBL" id="MN740749">
    <property type="protein sequence ID" value="QHU10006.1"/>
    <property type="molecule type" value="Genomic_DNA"/>
</dbReference>
<evidence type="ECO:0000256" key="2">
    <source>
        <dbReference type="ARBA" id="ARBA00022692"/>
    </source>
</evidence>
<reference evidence="7" key="1">
    <citation type="journal article" date="2020" name="Nature">
        <title>Giant virus diversity and host interactions through global metagenomics.</title>
        <authorList>
            <person name="Schulz F."/>
            <person name="Roux S."/>
            <person name="Paez-Espino D."/>
            <person name="Jungbluth S."/>
            <person name="Walsh D.A."/>
            <person name="Denef V.J."/>
            <person name="McMahon K.D."/>
            <person name="Konstantinidis K.T."/>
            <person name="Eloe-Fadrosh E.A."/>
            <person name="Kyrpides N.C."/>
            <person name="Woyke T."/>
        </authorList>
    </citation>
    <scope>NUCLEOTIDE SEQUENCE</scope>
    <source>
        <strain evidence="7">GVMAG-S-1101164-67</strain>
    </source>
</reference>
<evidence type="ECO:0000256" key="4">
    <source>
        <dbReference type="ARBA" id="ARBA00023136"/>
    </source>
</evidence>
<proteinExistence type="predicted"/>